<dbReference type="Proteomes" id="UP000799754">
    <property type="component" value="Unassembled WGS sequence"/>
</dbReference>
<reference evidence="1" key="1">
    <citation type="journal article" date="2020" name="Stud. Mycol.">
        <title>101 Dothideomycetes genomes: a test case for predicting lifestyles and emergence of pathogens.</title>
        <authorList>
            <person name="Haridas S."/>
            <person name="Albert R."/>
            <person name="Binder M."/>
            <person name="Bloem J."/>
            <person name="Labutti K."/>
            <person name="Salamov A."/>
            <person name="Andreopoulos B."/>
            <person name="Baker S."/>
            <person name="Barry K."/>
            <person name="Bills G."/>
            <person name="Bluhm B."/>
            <person name="Cannon C."/>
            <person name="Castanera R."/>
            <person name="Culley D."/>
            <person name="Daum C."/>
            <person name="Ezra D."/>
            <person name="Gonzalez J."/>
            <person name="Henrissat B."/>
            <person name="Kuo A."/>
            <person name="Liang C."/>
            <person name="Lipzen A."/>
            <person name="Lutzoni F."/>
            <person name="Magnuson J."/>
            <person name="Mondo S."/>
            <person name="Nolan M."/>
            <person name="Ohm R."/>
            <person name="Pangilinan J."/>
            <person name="Park H.-J."/>
            <person name="Ramirez L."/>
            <person name="Alfaro M."/>
            <person name="Sun H."/>
            <person name="Tritt A."/>
            <person name="Yoshinaga Y."/>
            <person name="Zwiers L.-H."/>
            <person name="Turgeon B."/>
            <person name="Goodwin S."/>
            <person name="Spatafora J."/>
            <person name="Crous P."/>
            <person name="Grigoriev I."/>
        </authorList>
    </citation>
    <scope>NUCLEOTIDE SEQUENCE</scope>
    <source>
        <strain evidence="1">CBS 525.71</strain>
    </source>
</reference>
<evidence type="ECO:0000313" key="1">
    <source>
        <dbReference type="EMBL" id="KAF2624790.1"/>
    </source>
</evidence>
<accession>A0ACB6RTQ4</accession>
<name>A0ACB6RTQ4_9PLEO</name>
<sequence length="1550" mass="177468">MSELYPSIAQCAVVATALKVLLFPAYKSTDFEVHRNWLALTHSLSIKEWYYEKTSEWTLDYPPFFAYFEWLMSQAAAYIEPALLNVKDLNYDSWQTVYFQRTTVIVTELILVYALHLYVKTSKSKVTAHAAALSILLSPGLLIIDHIHFQYNGFLYGVLILSMVLARNKSTVLLSGILFAALLCLKHIYLYLAPAYFVFLLRAYCLGERQSFPYFTIRFFNSVKLGVGIIAVFASAFGPFALWGQLEQVFKRLFPFSRGLCHAYWAPNVWAMYSFTDRVLIYLAPQLGLTVDPDAVNSVTRGLVGDSSFAVLPDIVPLTCFLLTLGTQIPVLLRLLYKPTWETFVGAVTLCGYASFLFGWHVHEKAILLVIIPFSLVALRDRRYFGAFRPLAVSGHVSLFPLLFTAAEFPIKTVYTIFWLVLFLLTFDRLAPASSERRLFLLDRFSILYIALSIPLIAYCSLFHGIVFGSRYEFLPLMFISSYSAIGVVLFKRKPVKFDPPPKNITDHDEVWVIEKTGEVYNDYEKYLRRCDFYAQKLFTCESTGHSGYTFFEAMESQVSSEPVWEGIKVTETQTEASREIDSIFPDALRSRVLHYVQFRTTSRMDDLVNLVFDEFKEQYMVGDRVCIEVEGPVNRRYGVITDIADNSQLHQNVFTRSPDEQYRAYTYVITMDDNNEPITKYKAADLQRDRKYYSKLILKQFLRSTVSRESWIGAPWMAKEHLAKRYKIPTKIPDNKTRDAVMAQKKLTNGSQQNGTGSPVQQTYSHQLSNGHAPQTNGHRPQQPAQHGQGPHAFVNFATNPPHMQHPPHLMHPHLQGFSQHMQGGPPPQFAHPGPPHHLPQGIPLNIPQNALPSNLAHIMHHPPGALPVNLPFQNGFMQYQQFAPRNPQQQQQQQQQQQPAPLAKPFEPIKYPIEDLEISQPRLSTVRPSLKFFSDDVPEDVEAPSEEDKTGILMKSIGPLLCAWETLNVHDTIYMLDSFTFDDFADAMRYSSEDQDCELFVEVHCSVLKQIINENGKLQAPLPNMAEAEESDEEVSSKESTPTPEPEPPKRTTRSSLRKSEVQQIVEKPQTPTPELPKETHKAAEFVADFDWIEQLKIRSFQNGGWQAIFVALLYRLSFDPLQKATCDEILAALVPGDQDPTIESIAENYRSLDVNLRVSALDQALRLTVTTEAFRDQLNAASLEMTRLRKEKIEFQRKRKELADELFKLDLERKIKLPENTPASPSDMKENEDVSMLSVPESVTEVADGEVNEPGDASAAQSRTRTKNKRKAAAEEARKEKAKKAKIEAEQNKKQKEWEKLLKAVDEKKEELKECEANINELDDDLRETLVHRSKVLGKDRFLNKYYWFEHNGMPFGGVPNSSTAQYGYANGRIWVQGPDAEELQPCLEEPALSQDMQRFKFTIPQRKEKEEGSTHLTTSMDWAYYDDPEDIDKLIVWLDERGHREKQLRKELQIFRDRIAEYMEKMKKHLTKADKAEDEDEVEDSKLRVSTRGKANAEKEEAKERCLLWTNSIMFEEYGYIHSTEYEPPKKGKARVVKTAKGKGRR</sequence>
<comment type="caution">
    <text evidence="1">The sequence shown here is derived from an EMBL/GenBank/DDBJ whole genome shotgun (WGS) entry which is preliminary data.</text>
</comment>
<organism evidence="1 2">
    <name type="scientific">Macroventuria anomochaeta</name>
    <dbReference type="NCBI Taxonomy" id="301207"/>
    <lineage>
        <taxon>Eukaryota</taxon>
        <taxon>Fungi</taxon>
        <taxon>Dikarya</taxon>
        <taxon>Ascomycota</taxon>
        <taxon>Pezizomycotina</taxon>
        <taxon>Dothideomycetes</taxon>
        <taxon>Pleosporomycetidae</taxon>
        <taxon>Pleosporales</taxon>
        <taxon>Pleosporineae</taxon>
        <taxon>Didymellaceae</taxon>
        <taxon>Macroventuria</taxon>
    </lineage>
</organism>
<keyword evidence="2" id="KW-1185">Reference proteome</keyword>
<gene>
    <name evidence="1" type="ORF">BU25DRAFT_493432</name>
</gene>
<protein>
    <submittedName>
        <fullName evidence="1">Glycosyltransferase family 57 protein</fullName>
    </submittedName>
</protein>
<evidence type="ECO:0000313" key="2">
    <source>
        <dbReference type="Proteomes" id="UP000799754"/>
    </source>
</evidence>
<proteinExistence type="predicted"/>
<dbReference type="EMBL" id="MU006729">
    <property type="protein sequence ID" value="KAF2624790.1"/>
    <property type="molecule type" value="Genomic_DNA"/>
</dbReference>